<evidence type="ECO:0000313" key="3">
    <source>
        <dbReference type="Proteomes" id="UP001152607"/>
    </source>
</evidence>
<dbReference type="Pfam" id="PF26146">
    <property type="entry name" value="PI-PLC_X"/>
    <property type="match status" value="1"/>
</dbReference>
<keyword evidence="3" id="KW-1185">Reference proteome</keyword>
<dbReference type="PANTHER" id="PTHR13593">
    <property type="match status" value="1"/>
</dbReference>
<gene>
    <name evidence="2" type="ORF">PDIGIT_LOCUS3703</name>
</gene>
<dbReference type="GO" id="GO:0008081">
    <property type="term" value="F:phosphoric diester hydrolase activity"/>
    <property type="evidence" value="ECO:0007669"/>
    <property type="project" value="InterPro"/>
</dbReference>
<feature type="signal peptide" evidence="1">
    <location>
        <begin position="1"/>
        <end position="18"/>
    </location>
</feature>
<evidence type="ECO:0008006" key="4">
    <source>
        <dbReference type="Google" id="ProtNLM"/>
    </source>
</evidence>
<dbReference type="GO" id="GO:0006629">
    <property type="term" value="P:lipid metabolic process"/>
    <property type="evidence" value="ECO:0007669"/>
    <property type="project" value="InterPro"/>
</dbReference>
<organism evidence="2 3">
    <name type="scientific">Periconia digitata</name>
    <dbReference type="NCBI Taxonomy" id="1303443"/>
    <lineage>
        <taxon>Eukaryota</taxon>
        <taxon>Fungi</taxon>
        <taxon>Dikarya</taxon>
        <taxon>Ascomycota</taxon>
        <taxon>Pezizomycotina</taxon>
        <taxon>Dothideomycetes</taxon>
        <taxon>Pleosporomycetidae</taxon>
        <taxon>Pleosporales</taxon>
        <taxon>Massarineae</taxon>
        <taxon>Periconiaceae</taxon>
        <taxon>Periconia</taxon>
    </lineage>
</organism>
<proteinExistence type="predicted"/>
<reference evidence="2" key="1">
    <citation type="submission" date="2023-01" db="EMBL/GenBank/DDBJ databases">
        <authorList>
            <person name="Van Ghelder C."/>
            <person name="Rancurel C."/>
        </authorList>
    </citation>
    <scope>NUCLEOTIDE SEQUENCE</scope>
    <source>
        <strain evidence="2">CNCM I-4278</strain>
    </source>
</reference>
<dbReference type="OrthoDB" id="7984201at2759"/>
<dbReference type="SUPFAM" id="SSF51695">
    <property type="entry name" value="PLC-like phosphodiesterases"/>
    <property type="match status" value="1"/>
</dbReference>
<dbReference type="InterPro" id="IPR051057">
    <property type="entry name" value="PI-PLC_domain"/>
</dbReference>
<protein>
    <recommendedName>
        <fullName evidence="4">PLC-like phosphodiesterase</fullName>
    </recommendedName>
</protein>
<keyword evidence="1" id="KW-0732">Signal</keyword>
<feature type="chain" id="PRO_5040958169" description="PLC-like phosphodiesterase" evidence="1">
    <location>
        <begin position="19"/>
        <end position="418"/>
    </location>
</feature>
<sequence length="418" mass="46587">MRLVNGFLIFVLSASSTALPMRTRIRTVNSNSNTAARILDKEIDTLADIFGIDKSAEYQTTTDLPNTISKRNTIDSLQEPDILECNGHAELCNRKFSNVSMVVAHNSPFVRPHNAASNQYLPVLSQLNDGIRGLTFQTHTKPKTSDIHLCHTSCNILDVGTLESYLTTVVSWLKTHPNEVISIMMVNSNHIHPTAFIAPFTNSGMLPYVYTPSPNATTLDAWPTLDHMIRFNQRVVVTLDDGADEQKVPWLLYEFAYQWQTPFSPTDPAFPCTQDRPMDEPLHISQDKMYMLNHNLNAEVKLFGQQILLPAIPLLDQTNAAQGNGSLGESVKACTEMWGRPPKWLLVDFYNRGDFEGSVFRVAAEANGVEYEKGSCCGKEEGKGAAEGYAEGVMDRVESMDGWIEGLIQDTRKILEQG</sequence>
<accession>A0A9W4U7D7</accession>
<dbReference type="AlphaFoldDB" id="A0A9W4U7D7"/>
<dbReference type="Proteomes" id="UP001152607">
    <property type="component" value="Unassembled WGS sequence"/>
</dbReference>
<dbReference type="EMBL" id="CAOQHR010000002">
    <property type="protein sequence ID" value="CAI6323728.1"/>
    <property type="molecule type" value="Genomic_DNA"/>
</dbReference>
<comment type="caution">
    <text evidence="2">The sequence shown here is derived from an EMBL/GenBank/DDBJ whole genome shotgun (WGS) entry which is preliminary data.</text>
</comment>
<evidence type="ECO:0000256" key="1">
    <source>
        <dbReference type="SAM" id="SignalP"/>
    </source>
</evidence>
<dbReference type="InterPro" id="IPR017946">
    <property type="entry name" value="PLC-like_Pdiesterase_TIM-brl"/>
</dbReference>
<name>A0A9W4U7D7_9PLEO</name>
<dbReference type="Gene3D" id="3.20.20.190">
    <property type="entry name" value="Phosphatidylinositol (PI) phosphodiesterase"/>
    <property type="match status" value="1"/>
</dbReference>
<dbReference type="PANTHER" id="PTHR13593:SF140">
    <property type="entry name" value="PLC-LIKE PHOSPHODIESTERASE"/>
    <property type="match status" value="1"/>
</dbReference>
<evidence type="ECO:0000313" key="2">
    <source>
        <dbReference type="EMBL" id="CAI6323728.1"/>
    </source>
</evidence>